<reference evidence="1" key="1">
    <citation type="submission" date="2022-03" db="EMBL/GenBank/DDBJ databases">
        <title>Genome Identification and Characterization of new species Bdellovibrio reynosense LBG001 sp. nov. from a Mexico soil sample.</title>
        <authorList>
            <person name="Camilli A."/>
            <person name="Ajao Y."/>
            <person name="Guo X."/>
        </authorList>
    </citation>
    <scope>NUCLEOTIDE SEQUENCE</scope>
    <source>
        <strain evidence="1">LBG001</strain>
    </source>
</reference>
<sequence length="48" mass="5417">MNKNELFQNIISEKKGGNAVGVQKELKSENIPDEVKNILHARKAKKLN</sequence>
<protein>
    <submittedName>
        <fullName evidence="1">Uncharacterized protein</fullName>
    </submittedName>
</protein>
<name>A0ABY4CA74_9BACT</name>
<organism evidence="1 2">
    <name type="scientific">Bdellovibrio reynosensis</name>
    <dbReference type="NCBI Taxonomy" id="2835041"/>
    <lineage>
        <taxon>Bacteria</taxon>
        <taxon>Pseudomonadati</taxon>
        <taxon>Bdellovibrionota</taxon>
        <taxon>Bdellovibrionia</taxon>
        <taxon>Bdellovibrionales</taxon>
        <taxon>Pseudobdellovibrionaceae</taxon>
        <taxon>Bdellovibrio</taxon>
    </lineage>
</organism>
<dbReference type="EMBL" id="CP093442">
    <property type="protein sequence ID" value="UOF01379.1"/>
    <property type="molecule type" value="Genomic_DNA"/>
</dbReference>
<gene>
    <name evidence="1" type="ORF">MNR06_00225</name>
</gene>
<dbReference type="RefSeq" id="WP_243537819.1">
    <property type="nucleotide sequence ID" value="NZ_CP093442.1"/>
</dbReference>
<keyword evidence="2" id="KW-1185">Reference proteome</keyword>
<proteinExistence type="predicted"/>
<evidence type="ECO:0000313" key="1">
    <source>
        <dbReference type="EMBL" id="UOF01379.1"/>
    </source>
</evidence>
<evidence type="ECO:0000313" key="2">
    <source>
        <dbReference type="Proteomes" id="UP000830116"/>
    </source>
</evidence>
<dbReference type="Proteomes" id="UP000830116">
    <property type="component" value="Chromosome"/>
</dbReference>
<accession>A0ABY4CA74</accession>